<dbReference type="Pfam" id="PF06574">
    <property type="entry name" value="FAD_syn"/>
    <property type="match status" value="1"/>
</dbReference>
<dbReference type="Proteomes" id="UP001597357">
    <property type="component" value="Unassembled WGS sequence"/>
</dbReference>
<dbReference type="InterPro" id="IPR023465">
    <property type="entry name" value="Riboflavin_kinase_dom_sf"/>
</dbReference>
<dbReference type="NCBIfam" id="TIGR00125">
    <property type="entry name" value="cyt_tran_rel"/>
    <property type="match status" value="1"/>
</dbReference>
<dbReference type="InterPro" id="IPR004821">
    <property type="entry name" value="Cyt_trans-like"/>
</dbReference>
<dbReference type="RefSeq" id="WP_379046264.1">
    <property type="nucleotide sequence ID" value="NZ_JBHULZ010000033.1"/>
</dbReference>
<dbReference type="InterPro" id="IPR015865">
    <property type="entry name" value="Riboflavin_kinase_bac/euk"/>
</dbReference>
<evidence type="ECO:0000256" key="13">
    <source>
        <dbReference type="ARBA" id="ARBA00047880"/>
    </source>
</evidence>
<keyword evidence="5 15" id="KW-0288">FMN</keyword>
<dbReference type="SUPFAM" id="SSF52374">
    <property type="entry name" value="Nucleotidylyl transferase"/>
    <property type="match status" value="1"/>
</dbReference>
<dbReference type="Gene3D" id="2.40.30.30">
    <property type="entry name" value="Riboflavin kinase-like"/>
    <property type="match status" value="1"/>
</dbReference>
<dbReference type="SUPFAM" id="SSF82114">
    <property type="entry name" value="Riboflavin kinase-like"/>
    <property type="match status" value="1"/>
</dbReference>
<dbReference type="EMBL" id="JBHULZ010000033">
    <property type="protein sequence ID" value="MFD2697775.1"/>
    <property type="molecule type" value="Genomic_DNA"/>
</dbReference>
<comment type="similarity">
    <text evidence="15">Belongs to the ribF family.</text>
</comment>
<dbReference type="EC" id="2.7.1.26" evidence="15"/>
<feature type="domain" description="Riboflavin kinase" evidence="16">
    <location>
        <begin position="179"/>
        <end position="304"/>
    </location>
</feature>
<evidence type="ECO:0000256" key="6">
    <source>
        <dbReference type="ARBA" id="ARBA00022679"/>
    </source>
</evidence>
<protein>
    <recommendedName>
        <fullName evidence="15">Riboflavin biosynthesis protein</fullName>
    </recommendedName>
    <domain>
        <recommendedName>
            <fullName evidence="15">Riboflavin kinase</fullName>
            <ecNumber evidence="15">2.7.1.26</ecNumber>
        </recommendedName>
        <alternativeName>
            <fullName evidence="15">Flavokinase</fullName>
        </alternativeName>
    </domain>
    <domain>
        <recommendedName>
            <fullName evidence="15">FMN adenylyltransferase</fullName>
            <ecNumber evidence="15">2.7.7.2</ecNumber>
        </recommendedName>
        <alternativeName>
            <fullName evidence="15">FAD pyrophosphorylase</fullName>
        </alternativeName>
        <alternativeName>
            <fullName evidence="15">FAD synthase</fullName>
        </alternativeName>
    </domain>
</protein>
<keyword evidence="18" id="KW-1185">Reference proteome</keyword>
<dbReference type="PANTHER" id="PTHR22749:SF6">
    <property type="entry name" value="RIBOFLAVIN KINASE"/>
    <property type="match status" value="1"/>
</dbReference>
<evidence type="ECO:0000256" key="11">
    <source>
        <dbReference type="ARBA" id="ARBA00022840"/>
    </source>
</evidence>
<keyword evidence="8 15" id="KW-0547">Nucleotide-binding</keyword>
<dbReference type="InterPro" id="IPR002606">
    <property type="entry name" value="Riboflavin_kinase_bac"/>
</dbReference>
<comment type="function">
    <text evidence="1">Catalyzes the phosphorylation of riboflavin to FMN followed by the adenylation of FMN to FAD.</text>
</comment>
<keyword evidence="9 15" id="KW-0418">Kinase</keyword>
<comment type="catalytic activity">
    <reaction evidence="13 15">
        <text>riboflavin + ATP = FMN + ADP + H(+)</text>
        <dbReference type="Rhea" id="RHEA:14357"/>
        <dbReference type="ChEBI" id="CHEBI:15378"/>
        <dbReference type="ChEBI" id="CHEBI:30616"/>
        <dbReference type="ChEBI" id="CHEBI:57986"/>
        <dbReference type="ChEBI" id="CHEBI:58210"/>
        <dbReference type="ChEBI" id="CHEBI:456216"/>
        <dbReference type="EC" id="2.7.1.26"/>
    </reaction>
</comment>
<evidence type="ECO:0000256" key="14">
    <source>
        <dbReference type="ARBA" id="ARBA00049494"/>
    </source>
</evidence>
<keyword evidence="12" id="KW-0511">Multifunctional enzyme</keyword>
<comment type="pathway">
    <text evidence="3 15">Cofactor biosynthesis; FMN biosynthesis; FMN from riboflavin (ATP route): step 1/1.</text>
</comment>
<evidence type="ECO:0000256" key="3">
    <source>
        <dbReference type="ARBA" id="ARBA00005201"/>
    </source>
</evidence>
<name>A0ABW5SGQ7_9FLAO</name>
<dbReference type="GO" id="GO:0008531">
    <property type="term" value="F:riboflavin kinase activity"/>
    <property type="evidence" value="ECO:0007669"/>
    <property type="project" value="UniProtKB-EC"/>
</dbReference>
<gene>
    <name evidence="17" type="ORF">ACFSQ0_07195</name>
</gene>
<evidence type="ECO:0000256" key="15">
    <source>
        <dbReference type="PIRNR" id="PIRNR004491"/>
    </source>
</evidence>
<reference evidence="18" key="1">
    <citation type="journal article" date="2019" name="Int. J. Syst. Evol. Microbiol.">
        <title>The Global Catalogue of Microorganisms (GCM) 10K type strain sequencing project: providing services to taxonomists for standard genome sequencing and annotation.</title>
        <authorList>
            <consortium name="The Broad Institute Genomics Platform"/>
            <consortium name="The Broad Institute Genome Sequencing Center for Infectious Disease"/>
            <person name="Wu L."/>
            <person name="Ma J."/>
        </authorList>
    </citation>
    <scope>NUCLEOTIDE SEQUENCE [LARGE SCALE GENOMIC DNA]</scope>
    <source>
        <strain evidence="18">KCTC 42255</strain>
    </source>
</reference>
<organism evidence="17 18">
    <name type="scientific">Mesonia sediminis</name>
    <dbReference type="NCBI Taxonomy" id="1703946"/>
    <lineage>
        <taxon>Bacteria</taxon>
        <taxon>Pseudomonadati</taxon>
        <taxon>Bacteroidota</taxon>
        <taxon>Flavobacteriia</taxon>
        <taxon>Flavobacteriales</taxon>
        <taxon>Flavobacteriaceae</taxon>
        <taxon>Mesonia</taxon>
    </lineage>
</organism>
<evidence type="ECO:0000256" key="1">
    <source>
        <dbReference type="ARBA" id="ARBA00002121"/>
    </source>
</evidence>
<evidence type="ECO:0000256" key="7">
    <source>
        <dbReference type="ARBA" id="ARBA00022695"/>
    </source>
</evidence>
<dbReference type="Gene3D" id="3.40.50.620">
    <property type="entry name" value="HUPs"/>
    <property type="match status" value="1"/>
</dbReference>
<dbReference type="Pfam" id="PF01687">
    <property type="entry name" value="Flavokinase"/>
    <property type="match status" value="1"/>
</dbReference>
<dbReference type="PIRSF" id="PIRSF004491">
    <property type="entry name" value="FAD_Synth"/>
    <property type="match status" value="1"/>
</dbReference>
<dbReference type="NCBIfam" id="TIGR00083">
    <property type="entry name" value="ribF"/>
    <property type="match status" value="1"/>
</dbReference>
<comment type="caution">
    <text evidence="17">The sequence shown here is derived from an EMBL/GenBank/DDBJ whole genome shotgun (WGS) entry which is preliminary data.</text>
</comment>
<dbReference type="GO" id="GO:0003919">
    <property type="term" value="F:FMN adenylyltransferase activity"/>
    <property type="evidence" value="ECO:0007669"/>
    <property type="project" value="UniProtKB-EC"/>
</dbReference>
<dbReference type="CDD" id="cd02064">
    <property type="entry name" value="FAD_synthetase_N"/>
    <property type="match status" value="1"/>
</dbReference>
<evidence type="ECO:0000256" key="8">
    <source>
        <dbReference type="ARBA" id="ARBA00022741"/>
    </source>
</evidence>
<dbReference type="PANTHER" id="PTHR22749">
    <property type="entry name" value="RIBOFLAVIN KINASE/FMN ADENYLYLTRANSFERASE"/>
    <property type="match status" value="1"/>
</dbReference>
<evidence type="ECO:0000256" key="10">
    <source>
        <dbReference type="ARBA" id="ARBA00022827"/>
    </source>
</evidence>
<keyword evidence="7 15" id="KW-0548">Nucleotidyltransferase</keyword>
<dbReference type="InterPro" id="IPR023468">
    <property type="entry name" value="Riboflavin_kinase"/>
</dbReference>
<evidence type="ECO:0000256" key="4">
    <source>
        <dbReference type="ARBA" id="ARBA00022630"/>
    </source>
</evidence>
<keyword evidence="11 15" id="KW-0067">ATP-binding</keyword>
<evidence type="ECO:0000256" key="9">
    <source>
        <dbReference type="ARBA" id="ARBA00022777"/>
    </source>
</evidence>
<dbReference type="EC" id="2.7.7.2" evidence="15"/>
<evidence type="ECO:0000256" key="2">
    <source>
        <dbReference type="ARBA" id="ARBA00004726"/>
    </source>
</evidence>
<dbReference type="SMART" id="SM00904">
    <property type="entry name" value="Flavokinase"/>
    <property type="match status" value="1"/>
</dbReference>
<comment type="catalytic activity">
    <reaction evidence="14 15">
        <text>FMN + ATP + H(+) = FAD + diphosphate</text>
        <dbReference type="Rhea" id="RHEA:17237"/>
        <dbReference type="ChEBI" id="CHEBI:15378"/>
        <dbReference type="ChEBI" id="CHEBI:30616"/>
        <dbReference type="ChEBI" id="CHEBI:33019"/>
        <dbReference type="ChEBI" id="CHEBI:57692"/>
        <dbReference type="ChEBI" id="CHEBI:58210"/>
        <dbReference type="EC" id="2.7.7.2"/>
    </reaction>
</comment>
<dbReference type="InterPro" id="IPR014729">
    <property type="entry name" value="Rossmann-like_a/b/a_fold"/>
</dbReference>
<evidence type="ECO:0000256" key="5">
    <source>
        <dbReference type="ARBA" id="ARBA00022643"/>
    </source>
</evidence>
<keyword evidence="4 15" id="KW-0285">Flavoprotein</keyword>
<sequence>MKDANNLTINQPTVVTIGTFDGVHVGHQKILKRLIESAKKEELASAVLTFFPHPRMVLQKEMDIKLIQTINERQEVIQSEGIDYFIVHPFTKDFSRLTAQEYVEQILVKKMKAQKVIIGYDHHFGRNRAADIHDLRKLGKEYGFEVEEISKKDIDDVAVSSTKIRKALEMGHIEKANIYLGRPFSVQGLVVHGNGKGKGFGFPTANLAVEETYKLIPKIGVYIVRSKIKGHYVYGMMNIGFKPTVGSDQQTIETYFINWSESLYGKKLKIEFLSRIRGEKQFESVEKLKEAMQADLEFTQAYLKEHHYEDASF</sequence>
<accession>A0ABW5SGQ7</accession>
<keyword evidence="6 15" id="KW-0808">Transferase</keyword>
<comment type="pathway">
    <text evidence="2 15">Cofactor biosynthesis; FAD biosynthesis; FAD from FMN: step 1/1.</text>
</comment>
<dbReference type="NCBIfam" id="NF004162">
    <property type="entry name" value="PRK05627.1-5"/>
    <property type="match status" value="1"/>
</dbReference>
<evidence type="ECO:0000313" key="17">
    <source>
        <dbReference type="EMBL" id="MFD2697775.1"/>
    </source>
</evidence>
<proteinExistence type="inferred from homology"/>
<keyword evidence="10 15" id="KW-0274">FAD</keyword>
<evidence type="ECO:0000259" key="16">
    <source>
        <dbReference type="SMART" id="SM00904"/>
    </source>
</evidence>
<evidence type="ECO:0000256" key="12">
    <source>
        <dbReference type="ARBA" id="ARBA00023268"/>
    </source>
</evidence>
<evidence type="ECO:0000313" key="18">
    <source>
        <dbReference type="Proteomes" id="UP001597357"/>
    </source>
</evidence>
<dbReference type="InterPro" id="IPR015864">
    <property type="entry name" value="FAD_synthase"/>
</dbReference>
<dbReference type="NCBIfam" id="NF004160">
    <property type="entry name" value="PRK05627.1-3"/>
    <property type="match status" value="1"/>
</dbReference>